<dbReference type="Gene3D" id="2.60.40.10">
    <property type="entry name" value="Immunoglobulins"/>
    <property type="match status" value="1"/>
</dbReference>
<dbReference type="GO" id="GO:0046872">
    <property type="term" value="F:metal ion binding"/>
    <property type="evidence" value="ECO:0007669"/>
    <property type="project" value="InterPro"/>
</dbReference>
<evidence type="ECO:0000313" key="4">
    <source>
        <dbReference type="EMBL" id="MBO8455062.1"/>
    </source>
</evidence>
<dbReference type="InterPro" id="IPR039331">
    <property type="entry name" value="PAPs-like"/>
</dbReference>
<dbReference type="AlphaFoldDB" id="A0A9D9HJP0"/>
<organism evidence="4 5">
    <name type="scientific">Candidatus Cryptobacteroides intestinigallinarum</name>
    <dbReference type="NCBI Taxonomy" id="2840767"/>
    <lineage>
        <taxon>Bacteria</taxon>
        <taxon>Pseudomonadati</taxon>
        <taxon>Bacteroidota</taxon>
        <taxon>Bacteroidia</taxon>
        <taxon>Bacteroidales</taxon>
        <taxon>Candidatus Cryptobacteroides</taxon>
    </lineage>
</organism>
<dbReference type="InterPro" id="IPR013783">
    <property type="entry name" value="Ig-like_fold"/>
</dbReference>
<protein>
    <submittedName>
        <fullName evidence="4">Metallophosphoesterase</fullName>
    </submittedName>
</protein>
<dbReference type="SUPFAM" id="SSF56300">
    <property type="entry name" value="Metallo-dependent phosphatases"/>
    <property type="match status" value="1"/>
</dbReference>
<evidence type="ECO:0000256" key="1">
    <source>
        <dbReference type="ARBA" id="ARBA00022729"/>
    </source>
</evidence>
<feature type="domain" description="Calcineurin-like phosphoesterase" evidence="3">
    <location>
        <begin position="147"/>
        <end position="337"/>
    </location>
</feature>
<accession>A0A9D9HJP0</accession>
<gene>
    <name evidence="4" type="ORF">IAC08_01485</name>
</gene>
<evidence type="ECO:0000256" key="2">
    <source>
        <dbReference type="SAM" id="SignalP"/>
    </source>
</evidence>
<reference evidence="4" key="1">
    <citation type="submission" date="2020-10" db="EMBL/GenBank/DDBJ databases">
        <authorList>
            <person name="Gilroy R."/>
        </authorList>
    </citation>
    <scope>NUCLEOTIDE SEQUENCE</scope>
    <source>
        <strain evidence="4">B1-3475</strain>
    </source>
</reference>
<sequence>MRKLILTLAIACAALVNSSGVNYPDIKYGPWIQNLTETGFTVMWKSSQKNFAFVEVAPDDGTPFEISTRKRFYNVLDGRRLAGTFHSITVTGLEPGTAYRYKIYAKVVENDDSAYGTDYGPERKVSAKQEAVIRTLDRNAEKCSFFMMSDIHGKDEKYKALVKGVDKSKFDFLLMNGDMISYINDADTMLRHVFHVVPELTSAIPTIYTRGNHETRGRDAHYFAQFCPTPSGRPYFMFRQGPVAFLILDGGEDKPDSAPEYSGTAEYDVFRQAELEWLKEVIKDPLFVDAPVKVAVMHIPALLFPDSWYAQVWLNKNFVPVLNEAGVDVMLSGHHHQHLNVKVGDCGNEFPIIANDDTDRLEFEADDRGWHIRTFDMDGKLTHSYDVQK</sequence>
<dbReference type="PANTHER" id="PTHR22953">
    <property type="entry name" value="ACID PHOSPHATASE RELATED"/>
    <property type="match status" value="1"/>
</dbReference>
<evidence type="ECO:0000313" key="5">
    <source>
        <dbReference type="Proteomes" id="UP000823617"/>
    </source>
</evidence>
<dbReference type="CDD" id="cd00063">
    <property type="entry name" value="FN3"/>
    <property type="match status" value="1"/>
</dbReference>
<name>A0A9D9HJP0_9BACT</name>
<dbReference type="Gene3D" id="3.60.21.10">
    <property type="match status" value="1"/>
</dbReference>
<dbReference type="InterPro" id="IPR004843">
    <property type="entry name" value="Calcineurin-like_PHP"/>
</dbReference>
<dbReference type="Pfam" id="PF00149">
    <property type="entry name" value="Metallophos"/>
    <property type="match status" value="1"/>
</dbReference>
<dbReference type="InterPro" id="IPR003961">
    <property type="entry name" value="FN3_dom"/>
</dbReference>
<feature type="signal peptide" evidence="2">
    <location>
        <begin position="1"/>
        <end position="23"/>
    </location>
</feature>
<keyword evidence="1 2" id="KW-0732">Signal</keyword>
<dbReference type="InterPro" id="IPR036116">
    <property type="entry name" value="FN3_sf"/>
</dbReference>
<reference evidence="4" key="2">
    <citation type="journal article" date="2021" name="PeerJ">
        <title>Extensive microbial diversity within the chicken gut microbiome revealed by metagenomics and culture.</title>
        <authorList>
            <person name="Gilroy R."/>
            <person name="Ravi A."/>
            <person name="Getino M."/>
            <person name="Pursley I."/>
            <person name="Horton D.L."/>
            <person name="Alikhan N.F."/>
            <person name="Baker D."/>
            <person name="Gharbi K."/>
            <person name="Hall N."/>
            <person name="Watson M."/>
            <person name="Adriaenssens E.M."/>
            <person name="Foster-Nyarko E."/>
            <person name="Jarju S."/>
            <person name="Secka A."/>
            <person name="Antonio M."/>
            <person name="Oren A."/>
            <person name="Chaudhuri R.R."/>
            <person name="La Ragione R."/>
            <person name="Hildebrand F."/>
            <person name="Pallen M.J."/>
        </authorList>
    </citation>
    <scope>NUCLEOTIDE SEQUENCE</scope>
    <source>
        <strain evidence="4">B1-3475</strain>
    </source>
</reference>
<dbReference type="InterPro" id="IPR029052">
    <property type="entry name" value="Metallo-depent_PP-like"/>
</dbReference>
<dbReference type="Proteomes" id="UP000823617">
    <property type="component" value="Unassembled WGS sequence"/>
</dbReference>
<dbReference type="SUPFAM" id="SSF49265">
    <property type="entry name" value="Fibronectin type III"/>
    <property type="match status" value="1"/>
</dbReference>
<proteinExistence type="predicted"/>
<evidence type="ECO:0000259" key="3">
    <source>
        <dbReference type="Pfam" id="PF00149"/>
    </source>
</evidence>
<comment type="caution">
    <text evidence="4">The sequence shown here is derived from an EMBL/GenBank/DDBJ whole genome shotgun (WGS) entry which is preliminary data.</text>
</comment>
<feature type="chain" id="PRO_5039490525" evidence="2">
    <location>
        <begin position="24"/>
        <end position="389"/>
    </location>
</feature>
<dbReference type="PANTHER" id="PTHR22953:SF153">
    <property type="entry name" value="PURPLE ACID PHOSPHATASE"/>
    <property type="match status" value="1"/>
</dbReference>
<dbReference type="EMBL" id="JADIMK010000011">
    <property type="protein sequence ID" value="MBO8455062.1"/>
    <property type="molecule type" value="Genomic_DNA"/>
</dbReference>
<dbReference type="GO" id="GO:0003993">
    <property type="term" value="F:acid phosphatase activity"/>
    <property type="evidence" value="ECO:0007669"/>
    <property type="project" value="InterPro"/>
</dbReference>